<sequence>MADASAIRTDLSERDQFATRFQRDGVIIIEDAFGDAEMQRIEAAYQGNLDNPNPLIQYLYAENGGTFIQSLEDSSGKQAFQEMFAGTSIVDIASKVFGTGGVWYFHDQLFYKKAEADKPVRRTPWHQDTPYHRVDGSKFIVFWIPLNDISDEAALEVVRGSHKQTLYNGSYFDPSDDTMPLYDEKDMPRLPDIEANRDAWDIMTCSMKRGDVLLFHTSSLHGGGPTPPGTLRRSLSLRFVGDDVVRVDRPAPLTGAVAENNIGDDEEELTSRIFNLPLGTPVHECGLRRLD</sequence>
<evidence type="ECO:0008006" key="3">
    <source>
        <dbReference type="Google" id="ProtNLM"/>
    </source>
</evidence>
<gene>
    <name evidence="1" type="ORF">EKN06_14300</name>
</gene>
<dbReference type="PANTHER" id="PTHR20883">
    <property type="entry name" value="PHYTANOYL-COA DIOXYGENASE DOMAIN CONTAINING 1"/>
    <property type="match status" value="1"/>
</dbReference>
<dbReference type="Proteomes" id="UP000283003">
    <property type="component" value="Unassembled WGS sequence"/>
</dbReference>
<dbReference type="OrthoDB" id="9791262at2"/>
<comment type="caution">
    <text evidence="1">The sequence shown here is derived from an EMBL/GenBank/DDBJ whole genome shotgun (WGS) entry which is preliminary data.</text>
</comment>
<accession>A0A437GUK7</accession>
<dbReference type="AlphaFoldDB" id="A0A437GUK7"/>
<dbReference type="Gene3D" id="2.60.120.620">
    <property type="entry name" value="q2cbj1_9rhob like domain"/>
    <property type="match status" value="1"/>
</dbReference>
<reference evidence="1 2" key="1">
    <citation type="submission" date="2018-12" db="EMBL/GenBank/DDBJ databases">
        <title>Croceicoccus ponticola sp. nov., a lipolytic bacterium isolated from seawater.</title>
        <authorList>
            <person name="Yoon J.-H."/>
        </authorList>
    </citation>
    <scope>NUCLEOTIDE SEQUENCE [LARGE SCALE GENOMIC DNA]</scope>
    <source>
        <strain evidence="1 2">GM-16</strain>
    </source>
</reference>
<proteinExistence type="predicted"/>
<protein>
    <recommendedName>
        <fullName evidence="3">Phytanoyl-CoA dioxygenase family protein</fullName>
    </recommendedName>
</protein>
<keyword evidence="2" id="KW-1185">Reference proteome</keyword>
<dbReference type="SUPFAM" id="SSF51197">
    <property type="entry name" value="Clavaminate synthase-like"/>
    <property type="match status" value="1"/>
</dbReference>
<dbReference type="GO" id="GO:0016706">
    <property type="term" value="F:2-oxoglutarate-dependent dioxygenase activity"/>
    <property type="evidence" value="ECO:0007669"/>
    <property type="project" value="UniProtKB-ARBA"/>
</dbReference>
<evidence type="ECO:0000313" key="1">
    <source>
        <dbReference type="EMBL" id="RVQ65169.1"/>
    </source>
</evidence>
<dbReference type="GO" id="GO:0005506">
    <property type="term" value="F:iron ion binding"/>
    <property type="evidence" value="ECO:0007669"/>
    <property type="project" value="UniProtKB-ARBA"/>
</dbReference>
<organism evidence="1 2">
    <name type="scientific">Croceicoccus ponticola</name>
    <dbReference type="NCBI Taxonomy" id="2217664"/>
    <lineage>
        <taxon>Bacteria</taxon>
        <taxon>Pseudomonadati</taxon>
        <taxon>Pseudomonadota</taxon>
        <taxon>Alphaproteobacteria</taxon>
        <taxon>Sphingomonadales</taxon>
        <taxon>Erythrobacteraceae</taxon>
        <taxon>Croceicoccus</taxon>
    </lineage>
</organism>
<evidence type="ECO:0000313" key="2">
    <source>
        <dbReference type="Proteomes" id="UP000283003"/>
    </source>
</evidence>
<dbReference type="PANTHER" id="PTHR20883:SF49">
    <property type="entry name" value="PHYTANOYL-COA DIOXYGENASE"/>
    <property type="match status" value="1"/>
</dbReference>
<dbReference type="Pfam" id="PF05721">
    <property type="entry name" value="PhyH"/>
    <property type="match status" value="1"/>
</dbReference>
<dbReference type="InterPro" id="IPR008775">
    <property type="entry name" value="Phytyl_CoA_dOase-like"/>
</dbReference>
<dbReference type="EMBL" id="RXOL01000009">
    <property type="protein sequence ID" value="RVQ65169.1"/>
    <property type="molecule type" value="Genomic_DNA"/>
</dbReference>
<name>A0A437GUK7_9SPHN</name>
<dbReference type="RefSeq" id="WP_127613587.1">
    <property type="nucleotide sequence ID" value="NZ_RXOL01000009.1"/>
</dbReference>